<accession>A0AA42C481</accession>
<keyword evidence="1" id="KW-0472">Membrane</keyword>
<feature type="transmembrane region" description="Helical" evidence="1">
    <location>
        <begin position="9"/>
        <end position="28"/>
    </location>
</feature>
<keyword evidence="3" id="KW-1185">Reference proteome</keyword>
<comment type="caution">
    <text evidence="2">The sequence shown here is derived from an EMBL/GenBank/DDBJ whole genome shotgun (WGS) entry which is preliminary data.</text>
</comment>
<proteinExistence type="predicted"/>
<gene>
    <name evidence="2" type="ORF">N2K84_02105</name>
</gene>
<reference evidence="2" key="1">
    <citation type="submission" date="2022-10" db="EMBL/GenBank/DDBJ databases">
        <title>Gaoshiqiia sediminis gen. nov., sp. nov., isolated from coastal sediment.</title>
        <authorList>
            <person name="Yu W.X."/>
            <person name="Mu D.S."/>
            <person name="Du J.Z."/>
            <person name="Liang Y.Q."/>
        </authorList>
    </citation>
    <scope>NUCLEOTIDE SEQUENCE</scope>
    <source>
        <strain evidence="2">A06</strain>
    </source>
</reference>
<keyword evidence="1" id="KW-1133">Transmembrane helix</keyword>
<dbReference type="AlphaFoldDB" id="A0AA42C481"/>
<evidence type="ECO:0000313" key="2">
    <source>
        <dbReference type="EMBL" id="MCW0481503.1"/>
    </source>
</evidence>
<keyword evidence="1" id="KW-0812">Transmembrane</keyword>
<sequence>MNSTTKKTILAFILGMVLMFVLDMIFHFNNSIEKQLEREADKAGKKIENLFK</sequence>
<name>A0AA42C481_9BACT</name>
<evidence type="ECO:0000313" key="3">
    <source>
        <dbReference type="Proteomes" id="UP001163821"/>
    </source>
</evidence>
<organism evidence="2 3">
    <name type="scientific">Gaoshiqia sediminis</name>
    <dbReference type="NCBI Taxonomy" id="2986998"/>
    <lineage>
        <taxon>Bacteria</taxon>
        <taxon>Pseudomonadati</taxon>
        <taxon>Bacteroidota</taxon>
        <taxon>Bacteroidia</taxon>
        <taxon>Marinilabiliales</taxon>
        <taxon>Prolixibacteraceae</taxon>
        <taxon>Gaoshiqia</taxon>
    </lineage>
</organism>
<dbReference type="RefSeq" id="WP_282590113.1">
    <property type="nucleotide sequence ID" value="NZ_JAPAAF010000002.1"/>
</dbReference>
<dbReference type="Proteomes" id="UP001163821">
    <property type="component" value="Unassembled WGS sequence"/>
</dbReference>
<protein>
    <submittedName>
        <fullName evidence="2">Uncharacterized protein</fullName>
    </submittedName>
</protein>
<dbReference type="EMBL" id="JAPAAF010000002">
    <property type="protein sequence ID" value="MCW0481503.1"/>
    <property type="molecule type" value="Genomic_DNA"/>
</dbReference>
<evidence type="ECO:0000256" key="1">
    <source>
        <dbReference type="SAM" id="Phobius"/>
    </source>
</evidence>